<evidence type="ECO:0000256" key="7">
    <source>
        <dbReference type="ARBA" id="ARBA00022729"/>
    </source>
</evidence>
<dbReference type="InterPro" id="IPR054765">
    <property type="entry name" value="SLBB_dom"/>
</dbReference>
<keyword evidence="11" id="KW-0472">Membrane</keyword>
<sequence length="271" mass="29105">MNRLSSFFAFFALSVAFLSSVGTAQNAVPVLKADDVVRLEVFGEEDLTTVTKVMKSGEAVFPLIGAVDVAGVTLEDTIEKVRKLYDAKYLVDPKVRITVEEYATQFFSVIGAVNAPGQFPMPPAGRIDLSAALATAGGLAENADKNRIMLTRAGGGSTTYSRAQAENSSAIQVRPGDRVVVSQSAYVGKTITVLGQVRKPGPQPLPVDGRLDVVSAIAQAGGFTELANPKKVSVNRRGRVTTLNLREMTETGKDRYYLEPDDIITVAERFF</sequence>
<evidence type="ECO:0000313" key="18">
    <source>
        <dbReference type="EMBL" id="GAA5483669.1"/>
    </source>
</evidence>
<comment type="similarity">
    <text evidence="2">Belongs to the BexD/CtrA/VexA family.</text>
</comment>
<gene>
    <name evidence="18" type="ORF">Hsar01_02903</name>
</gene>
<dbReference type="InterPro" id="IPR049712">
    <property type="entry name" value="Poly_export"/>
</dbReference>
<keyword evidence="13" id="KW-0998">Cell outer membrane</keyword>
<evidence type="ECO:0000256" key="8">
    <source>
        <dbReference type="ARBA" id="ARBA00023047"/>
    </source>
</evidence>
<dbReference type="EMBL" id="BAABRI010000016">
    <property type="protein sequence ID" value="GAA5483669.1"/>
    <property type="molecule type" value="Genomic_DNA"/>
</dbReference>
<feature type="domain" description="Polysaccharide export protein N-terminal" evidence="16">
    <location>
        <begin position="28"/>
        <end position="99"/>
    </location>
</feature>
<evidence type="ECO:0000313" key="19">
    <source>
        <dbReference type="Proteomes" id="UP001476282"/>
    </source>
</evidence>
<keyword evidence="8" id="KW-0625">Polysaccharide transport</keyword>
<dbReference type="Gene3D" id="3.10.560.10">
    <property type="entry name" value="Outer membrane lipoprotein wza domain like"/>
    <property type="match status" value="2"/>
</dbReference>
<evidence type="ECO:0000256" key="3">
    <source>
        <dbReference type="ARBA" id="ARBA00022448"/>
    </source>
</evidence>
<evidence type="ECO:0000259" key="17">
    <source>
        <dbReference type="Pfam" id="PF22461"/>
    </source>
</evidence>
<evidence type="ECO:0000256" key="13">
    <source>
        <dbReference type="ARBA" id="ARBA00023237"/>
    </source>
</evidence>
<evidence type="ECO:0000256" key="4">
    <source>
        <dbReference type="ARBA" id="ARBA00022452"/>
    </source>
</evidence>
<keyword evidence="5" id="KW-0762">Sugar transport</keyword>
<comment type="caution">
    <text evidence="18">The sequence shown here is derived from an EMBL/GenBank/DDBJ whole genome shotgun (WGS) entry which is preliminary data.</text>
</comment>
<keyword evidence="3" id="KW-0813">Transport</keyword>
<keyword evidence="7 15" id="KW-0732">Signal</keyword>
<evidence type="ECO:0000259" key="16">
    <source>
        <dbReference type="Pfam" id="PF02563"/>
    </source>
</evidence>
<evidence type="ECO:0000256" key="15">
    <source>
        <dbReference type="SAM" id="SignalP"/>
    </source>
</evidence>
<dbReference type="Pfam" id="PF02563">
    <property type="entry name" value="Poly_export"/>
    <property type="match status" value="1"/>
</dbReference>
<dbReference type="Pfam" id="PF22461">
    <property type="entry name" value="SLBB_2"/>
    <property type="match status" value="2"/>
</dbReference>
<keyword evidence="19" id="KW-1185">Reference proteome</keyword>
<evidence type="ECO:0000256" key="14">
    <source>
        <dbReference type="ARBA" id="ARBA00023288"/>
    </source>
</evidence>
<keyword evidence="12" id="KW-0564">Palmitate</keyword>
<keyword evidence="4" id="KW-1134">Transmembrane beta strand</keyword>
<dbReference type="RefSeq" id="WP_353567776.1">
    <property type="nucleotide sequence ID" value="NZ_BAABRI010000016.1"/>
</dbReference>
<organism evidence="18 19">
    <name type="scientific">Haloferula sargassicola</name>
    <dbReference type="NCBI Taxonomy" id="490096"/>
    <lineage>
        <taxon>Bacteria</taxon>
        <taxon>Pseudomonadati</taxon>
        <taxon>Verrucomicrobiota</taxon>
        <taxon>Verrucomicrobiia</taxon>
        <taxon>Verrucomicrobiales</taxon>
        <taxon>Verrucomicrobiaceae</taxon>
        <taxon>Haloferula</taxon>
    </lineage>
</organism>
<keyword evidence="14" id="KW-0449">Lipoprotein</keyword>
<feature type="chain" id="PRO_5045943444" evidence="15">
    <location>
        <begin position="25"/>
        <end position="271"/>
    </location>
</feature>
<dbReference type="InterPro" id="IPR003715">
    <property type="entry name" value="Poly_export_N"/>
</dbReference>
<comment type="subcellular location">
    <subcellularLocation>
        <location evidence="1">Cell outer membrane</location>
        <topology evidence="1">Multi-pass membrane protein</topology>
    </subcellularLocation>
</comment>
<dbReference type="Gene3D" id="3.30.1950.10">
    <property type="entry name" value="wza like domain"/>
    <property type="match status" value="1"/>
</dbReference>
<dbReference type="Proteomes" id="UP001476282">
    <property type="component" value="Unassembled WGS sequence"/>
</dbReference>
<proteinExistence type="inferred from homology"/>
<dbReference type="PANTHER" id="PTHR33619">
    <property type="entry name" value="POLYSACCHARIDE EXPORT PROTEIN GFCE-RELATED"/>
    <property type="match status" value="1"/>
</dbReference>
<evidence type="ECO:0000256" key="6">
    <source>
        <dbReference type="ARBA" id="ARBA00022692"/>
    </source>
</evidence>
<protein>
    <submittedName>
        <fullName evidence="18">Uncharacterized protein</fullName>
    </submittedName>
</protein>
<evidence type="ECO:0000256" key="11">
    <source>
        <dbReference type="ARBA" id="ARBA00023136"/>
    </source>
</evidence>
<feature type="domain" description="SLBB" evidence="17">
    <location>
        <begin position="107"/>
        <end position="181"/>
    </location>
</feature>
<feature type="signal peptide" evidence="15">
    <location>
        <begin position="1"/>
        <end position="24"/>
    </location>
</feature>
<keyword evidence="10" id="KW-0626">Porin</keyword>
<name>A0ABP9UQQ5_9BACT</name>
<evidence type="ECO:0000256" key="2">
    <source>
        <dbReference type="ARBA" id="ARBA00009450"/>
    </source>
</evidence>
<feature type="domain" description="SLBB" evidence="17">
    <location>
        <begin position="190"/>
        <end position="266"/>
    </location>
</feature>
<evidence type="ECO:0000256" key="1">
    <source>
        <dbReference type="ARBA" id="ARBA00004571"/>
    </source>
</evidence>
<evidence type="ECO:0000256" key="10">
    <source>
        <dbReference type="ARBA" id="ARBA00023114"/>
    </source>
</evidence>
<dbReference type="PANTHER" id="PTHR33619:SF3">
    <property type="entry name" value="POLYSACCHARIDE EXPORT PROTEIN GFCE-RELATED"/>
    <property type="match status" value="1"/>
</dbReference>
<evidence type="ECO:0000256" key="5">
    <source>
        <dbReference type="ARBA" id="ARBA00022597"/>
    </source>
</evidence>
<reference evidence="18 19" key="1">
    <citation type="submission" date="2024-02" db="EMBL/GenBank/DDBJ databases">
        <title>Haloferula sargassicola NBRC 104335.</title>
        <authorList>
            <person name="Ichikawa N."/>
            <person name="Katano-Makiyama Y."/>
            <person name="Hidaka K."/>
        </authorList>
    </citation>
    <scope>NUCLEOTIDE SEQUENCE [LARGE SCALE GENOMIC DNA]</scope>
    <source>
        <strain evidence="18 19">NBRC 104335</strain>
    </source>
</reference>
<keyword evidence="9" id="KW-0406">Ion transport</keyword>
<evidence type="ECO:0000256" key="9">
    <source>
        <dbReference type="ARBA" id="ARBA00023065"/>
    </source>
</evidence>
<accession>A0ABP9UQQ5</accession>
<keyword evidence="6" id="KW-0812">Transmembrane</keyword>
<evidence type="ECO:0000256" key="12">
    <source>
        <dbReference type="ARBA" id="ARBA00023139"/>
    </source>
</evidence>